<evidence type="ECO:0000256" key="4">
    <source>
        <dbReference type="ARBA" id="ARBA00022741"/>
    </source>
</evidence>
<evidence type="ECO:0000256" key="6">
    <source>
        <dbReference type="HAMAP-Rule" id="MF_01892"/>
    </source>
</evidence>
<evidence type="ECO:0000256" key="1">
    <source>
        <dbReference type="ARBA" id="ARBA00022490"/>
    </source>
</evidence>
<dbReference type="AlphaFoldDB" id="A0A075H1H9"/>
<evidence type="ECO:0000256" key="5">
    <source>
        <dbReference type="ARBA" id="ARBA00022840"/>
    </source>
</evidence>
<keyword evidence="3 6" id="KW-0819">tRNA processing</keyword>
<dbReference type="PANTHER" id="PTHR40705">
    <property type="entry name" value="TRNA(ILE2) 2-AGMATINYLCYTIDINE SYNTHETASE TIAS"/>
    <property type="match status" value="1"/>
</dbReference>
<dbReference type="CDD" id="cd04482">
    <property type="entry name" value="RPA2_OBF_like"/>
    <property type="match status" value="1"/>
</dbReference>
<accession>A0A075H1H9</accession>
<dbReference type="GO" id="GO:0016879">
    <property type="term" value="F:ligase activity, forming carbon-nitrogen bonds"/>
    <property type="evidence" value="ECO:0007669"/>
    <property type="project" value="UniProtKB-UniRule"/>
</dbReference>
<keyword evidence="1 6" id="KW-0963">Cytoplasm</keyword>
<dbReference type="Gene3D" id="2.40.50.1010">
    <property type="match status" value="1"/>
</dbReference>
<feature type="domain" description="TiaS C-terminal zinc ribbon" evidence="9">
    <location>
        <begin position="353"/>
        <end position="393"/>
    </location>
</feature>
<evidence type="ECO:0000259" key="8">
    <source>
        <dbReference type="Pfam" id="PF22641"/>
    </source>
</evidence>
<dbReference type="Pfam" id="PF23783">
    <property type="entry name" value="Zn_ribbon_TiaS"/>
    <property type="match status" value="1"/>
</dbReference>
<feature type="domain" description="TiaS-like TCKD" evidence="8">
    <location>
        <begin position="2"/>
        <end position="62"/>
    </location>
</feature>
<dbReference type="Pfam" id="PF08489">
    <property type="entry name" value="TiaS_FLD"/>
    <property type="match status" value="1"/>
</dbReference>
<comment type="similarity">
    <text evidence="6">Belongs to the TiaS family.</text>
</comment>
<evidence type="ECO:0000313" key="10">
    <source>
        <dbReference type="EMBL" id="AIF09015.1"/>
    </source>
</evidence>
<dbReference type="InterPro" id="IPR053870">
    <property type="entry name" value="TiaS-like_TCKD"/>
</dbReference>
<dbReference type="Gene3D" id="3.90.600.20">
    <property type="match status" value="1"/>
</dbReference>
<dbReference type="EC" id="6.3.4.22" evidence="6"/>
<dbReference type="GO" id="GO:0005737">
    <property type="term" value="C:cytoplasm"/>
    <property type="evidence" value="ECO:0007669"/>
    <property type="project" value="UniProtKB-SubCell"/>
</dbReference>
<name>A0A075H1H9_9ARCH</name>
<keyword evidence="2 6" id="KW-0436">Ligase</keyword>
<dbReference type="InterPro" id="IPR055394">
    <property type="entry name" value="Zn_ribbon_TiaS"/>
</dbReference>
<dbReference type="GO" id="GO:0005524">
    <property type="term" value="F:ATP binding"/>
    <property type="evidence" value="ECO:0007669"/>
    <property type="project" value="UniProtKB-KW"/>
</dbReference>
<dbReference type="GO" id="GO:0002101">
    <property type="term" value="P:tRNA wobble cytosine modification"/>
    <property type="evidence" value="ECO:0007669"/>
    <property type="project" value="UniProtKB-UniRule"/>
</dbReference>
<dbReference type="Gene3D" id="3.30.70.2200">
    <property type="match status" value="1"/>
</dbReference>
<gene>
    <name evidence="6" type="primary">tiaS</name>
</gene>
<comment type="function">
    <text evidence="6">ATP-dependent agmatine transferase that catalyzes the formation of 2-agmatinylcytidine (agm2C) at the wobble position (C34) of tRNA(Ile2), converting the codon specificity from AUG to AUA.</text>
</comment>
<comment type="catalytic activity">
    <reaction evidence="6">
        <text>cytidine(34) in tRNA(Ile2) + agmatine + ATP + H2O = 2-agmatinylcytidine(34) in tRNA(Ile2) + AMP + 2 phosphate + 2 H(+)</text>
        <dbReference type="Rhea" id="RHEA:43608"/>
        <dbReference type="Rhea" id="RHEA-COMP:10625"/>
        <dbReference type="Rhea" id="RHEA-COMP:10626"/>
        <dbReference type="ChEBI" id="CHEBI:15377"/>
        <dbReference type="ChEBI" id="CHEBI:15378"/>
        <dbReference type="ChEBI" id="CHEBI:30616"/>
        <dbReference type="ChEBI" id="CHEBI:43474"/>
        <dbReference type="ChEBI" id="CHEBI:58145"/>
        <dbReference type="ChEBI" id="CHEBI:82748"/>
        <dbReference type="ChEBI" id="CHEBI:83545"/>
        <dbReference type="ChEBI" id="CHEBI:456215"/>
        <dbReference type="EC" id="6.3.4.22"/>
    </reaction>
</comment>
<evidence type="ECO:0000259" key="7">
    <source>
        <dbReference type="Pfam" id="PF08489"/>
    </source>
</evidence>
<evidence type="ECO:0000256" key="2">
    <source>
        <dbReference type="ARBA" id="ARBA00022598"/>
    </source>
</evidence>
<protein>
    <recommendedName>
        <fullName evidence="6">tRNA(Ile2) 2-agmatinylcytidine synthetase TiaS</fullName>
        <shortName evidence="6">tRNA(Ile2)-agm2C synthetase</shortName>
        <ecNumber evidence="6">6.3.4.22</ecNumber>
    </recommendedName>
    <alternativeName>
        <fullName evidence="6">tRNA(Ile2) agmatidine synthetase</fullName>
    </alternativeName>
</protein>
<organism evidence="10">
    <name type="scientific">uncultured marine thaumarchaeote KM3_34_B07</name>
    <dbReference type="NCBI Taxonomy" id="1456128"/>
    <lineage>
        <taxon>Archaea</taxon>
        <taxon>Nitrososphaerota</taxon>
        <taxon>environmental samples</taxon>
    </lineage>
</organism>
<feature type="domain" description="TiaS FLD" evidence="7">
    <location>
        <begin position="137"/>
        <end position="250"/>
    </location>
</feature>
<dbReference type="Pfam" id="PF22641">
    <property type="entry name" value="TiaS_TCKD"/>
    <property type="match status" value="1"/>
</dbReference>
<evidence type="ECO:0000256" key="3">
    <source>
        <dbReference type="ARBA" id="ARBA00022694"/>
    </source>
</evidence>
<keyword evidence="5 6" id="KW-0067">ATP-binding</keyword>
<sequence>MYIGFDDTDSPKGMCTTYLAYKMVNTLKKEKVTFLDFPNLIRFNPNIPWKTRGNGAVGLTISTDNPQKIKRMIKKLVEKYSDTKNGANPGLVFFEKQHIPNEFLQFSSKALWKLIHRVDAKKFISKHNLDSFYLGNGQGLVGAIGVIGYKFLDQTYELLSYRNKSKFGTKRNIDHTKVKEMQEKTFPQTFNNYDKEKDRVLITPHGPDPVFYGIRGEDPSSLISASKLIKPEEKLHGYLIFKSNQGTGDHLKNKITLENFQPYTSGTITGIVSTIPSVMKGGHVFFSVRSENHTFRCAVYKPTKITNIARNLIIGDRIQIGGGVRKATKIFERLVNIEFINVLELKKKLQSINPVCKKCQKRMKSKGKNQGYQCIKCGRKSKNKQVIKLPRLISKTLYVPTISAHRHLTRPRQRLGTINQKNQFSRKIQWINTF</sequence>
<dbReference type="HAMAP" id="MF_01892">
    <property type="entry name" value="tRNA_Ile2_agm2C_synt"/>
    <property type="match status" value="1"/>
</dbReference>
<evidence type="ECO:0000259" key="9">
    <source>
        <dbReference type="Pfam" id="PF23783"/>
    </source>
</evidence>
<reference evidence="10" key="1">
    <citation type="journal article" date="2014" name="Genome Biol. Evol.">
        <title>Pangenome evidence for extensive interdomain horizontal transfer affecting lineage core and shell genes in uncultured planktonic thaumarchaeota and euryarchaeota.</title>
        <authorList>
            <person name="Deschamps P."/>
            <person name="Zivanovic Y."/>
            <person name="Moreira D."/>
            <person name="Rodriguez-Valera F."/>
            <person name="Lopez-Garcia P."/>
        </authorList>
    </citation>
    <scope>NUCLEOTIDE SEQUENCE</scope>
</reference>
<dbReference type="PANTHER" id="PTHR40705:SF1">
    <property type="entry name" value="TRNA(ILE2) 2-AGMATINYLCYTIDINE SYNTHETASE TIAS"/>
    <property type="match status" value="1"/>
</dbReference>
<proteinExistence type="inferred from homology"/>
<keyword evidence="4 6" id="KW-0547">Nucleotide-binding</keyword>
<dbReference type="InterPro" id="IPR013696">
    <property type="entry name" value="TiaS_FLD"/>
</dbReference>
<dbReference type="GO" id="GO:0003677">
    <property type="term" value="F:DNA binding"/>
    <property type="evidence" value="ECO:0007669"/>
    <property type="project" value="UniProtKB-KW"/>
</dbReference>
<comment type="subcellular location">
    <subcellularLocation>
        <location evidence="6">Cytoplasm</location>
    </subcellularLocation>
</comment>
<keyword evidence="10" id="KW-0238">DNA-binding</keyword>
<dbReference type="EMBL" id="KF900849">
    <property type="protein sequence ID" value="AIF09015.1"/>
    <property type="molecule type" value="Genomic_DNA"/>
</dbReference>
<dbReference type="InterPro" id="IPR024913">
    <property type="entry name" value="tRNA_Ile2__agm2C_synt"/>
</dbReference>